<dbReference type="RefSeq" id="WP_124965448.1">
    <property type="nucleotide sequence ID" value="NZ_RRAZ01000018.1"/>
</dbReference>
<proteinExistence type="predicted"/>
<evidence type="ECO:0000313" key="8">
    <source>
        <dbReference type="Proteomes" id="UP000282125"/>
    </source>
</evidence>
<keyword evidence="4 6" id="KW-0472">Membrane</keyword>
<feature type="region of interest" description="Disordered" evidence="5">
    <location>
        <begin position="1"/>
        <end position="23"/>
    </location>
</feature>
<evidence type="ECO:0000256" key="6">
    <source>
        <dbReference type="SAM" id="Phobius"/>
    </source>
</evidence>
<evidence type="ECO:0000256" key="1">
    <source>
        <dbReference type="ARBA" id="ARBA00004167"/>
    </source>
</evidence>
<name>A0A3P3DIM3_9RHOB</name>
<evidence type="ECO:0000256" key="4">
    <source>
        <dbReference type="ARBA" id="ARBA00023136"/>
    </source>
</evidence>
<dbReference type="AlphaFoldDB" id="A0A3P3DIM3"/>
<dbReference type="Pfam" id="PF04228">
    <property type="entry name" value="Zn_peptidase"/>
    <property type="match status" value="1"/>
</dbReference>
<accession>A0A3P3DIM3</accession>
<comment type="caution">
    <text evidence="7">The sequence shown here is derived from an EMBL/GenBank/DDBJ whole genome shotgun (WGS) entry which is preliminary data.</text>
</comment>
<keyword evidence="8" id="KW-1185">Reference proteome</keyword>
<sequence length="284" mass="30367">MRFGGQRQSRNVEDRRGRGGMRGGAVGGVSGVALLAVLAIGYFTGIDVTPLLNGMQGGGGDQVSENRPLSQEEQQVGQWVSQVLGTTEDVWTARFQQELGQSYRPPKLVLFSDVTQSPCGGASGATGPFYCPGDQKAYLDTAFFATLSRELGAPGELAAAYVIAHEVAHHVQNELGILGQVNQARARASEVQSNQLSVRTELQADCLSGVWAKSVNSLLKPGDIEQAITAARQIGDDTLQRRAGRVPQPHTFSHGSSAQRASWFTRGYEAGKMAACDTFNTDRL</sequence>
<organism evidence="7 8">
    <name type="scientific">Falsigemmobacter faecalis</name>
    <dbReference type="NCBI Taxonomy" id="2488730"/>
    <lineage>
        <taxon>Bacteria</taxon>
        <taxon>Pseudomonadati</taxon>
        <taxon>Pseudomonadota</taxon>
        <taxon>Alphaproteobacteria</taxon>
        <taxon>Rhodobacterales</taxon>
        <taxon>Paracoccaceae</taxon>
        <taxon>Falsigemmobacter</taxon>
    </lineage>
</organism>
<protein>
    <recommendedName>
        <fullName evidence="9">Metalloprotease</fullName>
    </recommendedName>
</protein>
<comment type="subcellular location">
    <subcellularLocation>
        <location evidence="1">Membrane</location>
        <topology evidence="1">Single-pass membrane protein</topology>
    </subcellularLocation>
</comment>
<keyword evidence="3 6" id="KW-1133">Transmembrane helix</keyword>
<dbReference type="EMBL" id="RRAZ01000018">
    <property type="protein sequence ID" value="RRH73442.1"/>
    <property type="molecule type" value="Genomic_DNA"/>
</dbReference>
<feature type="transmembrane region" description="Helical" evidence="6">
    <location>
        <begin position="21"/>
        <end position="43"/>
    </location>
</feature>
<evidence type="ECO:0000313" key="7">
    <source>
        <dbReference type="EMBL" id="RRH73442.1"/>
    </source>
</evidence>
<dbReference type="PANTHER" id="PTHR30168:SF0">
    <property type="entry name" value="INNER MEMBRANE PROTEIN"/>
    <property type="match status" value="1"/>
</dbReference>
<keyword evidence="2 6" id="KW-0812">Transmembrane</keyword>
<dbReference type="InterPro" id="IPR007343">
    <property type="entry name" value="Uncharacterised_pept_Zn_put"/>
</dbReference>
<evidence type="ECO:0000256" key="5">
    <source>
        <dbReference type="SAM" id="MobiDB-lite"/>
    </source>
</evidence>
<evidence type="ECO:0000256" key="2">
    <source>
        <dbReference type="ARBA" id="ARBA00022692"/>
    </source>
</evidence>
<gene>
    <name evidence="7" type="ORF">EG244_13120</name>
</gene>
<reference evidence="7 8" key="1">
    <citation type="submission" date="2018-11" db="EMBL/GenBank/DDBJ databases">
        <title>Gemmobacter sp. nov., YIM 102744-1 draft genome.</title>
        <authorList>
            <person name="Li G."/>
            <person name="Jiang Y."/>
        </authorList>
    </citation>
    <scope>NUCLEOTIDE SEQUENCE [LARGE SCALE GENOMIC DNA]</scope>
    <source>
        <strain evidence="7 8">YIM 102744-1</strain>
    </source>
</reference>
<evidence type="ECO:0008006" key="9">
    <source>
        <dbReference type="Google" id="ProtNLM"/>
    </source>
</evidence>
<dbReference type="PANTHER" id="PTHR30168">
    <property type="entry name" value="PUTATIVE MEMBRANE PROTEIN YPFJ"/>
    <property type="match status" value="1"/>
</dbReference>
<dbReference type="Proteomes" id="UP000282125">
    <property type="component" value="Unassembled WGS sequence"/>
</dbReference>
<dbReference type="OrthoDB" id="9774900at2"/>
<evidence type="ECO:0000256" key="3">
    <source>
        <dbReference type="ARBA" id="ARBA00022989"/>
    </source>
</evidence>
<dbReference type="GO" id="GO:0016020">
    <property type="term" value="C:membrane"/>
    <property type="evidence" value="ECO:0007669"/>
    <property type="project" value="UniProtKB-SubCell"/>
</dbReference>